<evidence type="ECO:0000256" key="4">
    <source>
        <dbReference type="SAM" id="MobiDB-lite"/>
    </source>
</evidence>
<keyword evidence="7" id="KW-1185">Reference proteome</keyword>
<feature type="region of interest" description="Disordered" evidence="4">
    <location>
        <begin position="141"/>
        <end position="182"/>
    </location>
</feature>
<accession>A0AAE0TSP2</accession>
<dbReference type="SMART" id="SM00315">
    <property type="entry name" value="RGS"/>
    <property type="match status" value="1"/>
</dbReference>
<dbReference type="AlphaFoldDB" id="A0AAE0TSP2"/>
<keyword evidence="2" id="KW-0288">FMN</keyword>
<sequence>MGSLRTSRDYGTARDVPNFSVRRASMIRSPTSSSGNNSTSTLVNPHSPIDASDIQPISEESGEMPITIDLASHRQPTFIRDEISRSPGVSELPGDDVRTRSSSHIIGFAATTEDDNATITSTEGTSEPTLNIAQMDLETPERERPSVLYPGSDLKRGLAPSMTSMSEATSLSTPPHQQVSTGSRMPEFFGQTVFQTVLHNPTIAHQLLRFAQSRLCGENLEFLDRVTKYQSLLADVSKAVYEIHKDFIASSAPTQINVAESVLLQVNKEMKSALTSTIPAMEAIFSTAQTDIERLVYTDIYPNFVRYQMSVSAAKALGGDRGKYAGLGDCFVLTDPSRADNPIMFASDGFVKVTGYQRNEIIPRNCRFLQGRHTERAAVKRLKDSIDKRHESVELLLNHKKNGEPF</sequence>
<evidence type="ECO:0000256" key="3">
    <source>
        <dbReference type="ARBA" id="ARBA00022991"/>
    </source>
</evidence>
<comment type="caution">
    <text evidence="6">The sequence shown here is derived from an EMBL/GenBank/DDBJ whole genome shotgun (WGS) entry which is preliminary data.</text>
</comment>
<feature type="domain" description="RGS" evidence="5">
    <location>
        <begin position="193"/>
        <end position="306"/>
    </location>
</feature>
<dbReference type="EMBL" id="JAUTXT010000044">
    <property type="protein sequence ID" value="KAK3671295.1"/>
    <property type="molecule type" value="Genomic_DNA"/>
</dbReference>
<dbReference type="SUPFAM" id="SSF48097">
    <property type="entry name" value="Regulator of G-protein signaling, RGS"/>
    <property type="match status" value="1"/>
</dbReference>
<organism evidence="6 7">
    <name type="scientific">Recurvomyces mirabilis</name>
    <dbReference type="NCBI Taxonomy" id="574656"/>
    <lineage>
        <taxon>Eukaryota</taxon>
        <taxon>Fungi</taxon>
        <taxon>Dikarya</taxon>
        <taxon>Ascomycota</taxon>
        <taxon>Pezizomycotina</taxon>
        <taxon>Dothideomycetes</taxon>
        <taxon>Dothideomycetidae</taxon>
        <taxon>Mycosphaerellales</taxon>
        <taxon>Teratosphaeriaceae</taxon>
        <taxon>Recurvomyces</taxon>
    </lineage>
</organism>
<feature type="compositionally biased region" description="Polar residues" evidence="4">
    <location>
        <begin position="161"/>
        <end position="182"/>
    </location>
</feature>
<dbReference type="Pfam" id="PF13426">
    <property type="entry name" value="PAS_9"/>
    <property type="match status" value="1"/>
</dbReference>
<evidence type="ECO:0000313" key="6">
    <source>
        <dbReference type="EMBL" id="KAK3671295.1"/>
    </source>
</evidence>
<dbReference type="PROSITE" id="PS50132">
    <property type="entry name" value="RGS"/>
    <property type="match status" value="1"/>
</dbReference>
<dbReference type="InterPro" id="IPR035965">
    <property type="entry name" value="PAS-like_dom_sf"/>
</dbReference>
<evidence type="ECO:0000256" key="1">
    <source>
        <dbReference type="ARBA" id="ARBA00022630"/>
    </source>
</evidence>
<dbReference type="PANTHER" id="PTHR47429:SF2">
    <property type="entry name" value="PROTEIN TWIN LOV 1"/>
    <property type="match status" value="1"/>
</dbReference>
<dbReference type="SUPFAM" id="SSF55785">
    <property type="entry name" value="PYP-like sensor domain (PAS domain)"/>
    <property type="match status" value="1"/>
</dbReference>
<dbReference type="InterPro" id="IPR036305">
    <property type="entry name" value="RGS_sf"/>
</dbReference>
<protein>
    <recommendedName>
        <fullName evidence="5">RGS domain-containing protein</fullName>
    </recommendedName>
</protein>
<name>A0AAE0TSP2_9PEZI</name>
<dbReference type="PANTHER" id="PTHR47429">
    <property type="entry name" value="PROTEIN TWIN LOV 1"/>
    <property type="match status" value="1"/>
</dbReference>
<dbReference type="InterPro" id="IPR000014">
    <property type="entry name" value="PAS"/>
</dbReference>
<feature type="region of interest" description="Disordered" evidence="4">
    <location>
        <begin position="1"/>
        <end position="50"/>
    </location>
</feature>
<dbReference type="InterPro" id="IPR044926">
    <property type="entry name" value="RGS_subdomain_2"/>
</dbReference>
<dbReference type="Proteomes" id="UP001274830">
    <property type="component" value="Unassembled WGS sequence"/>
</dbReference>
<evidence type="ECO:0000313" key="7">
    <source>
        <dbReference type="Proteomes" id="UP001274830"/>
    </source>
</evidence>
<dbReference type="Pfam" id="PF00615">
    <property type="entry name" value="RGS"/>
    <property type="match status" value="1"/>
</dbReference>
<feature type="compositionally biased region" description="Low complexity" evidence="4">
    <location>
        <begin position="29"/>
        <end position="41"/>
    </location>
</feature>
<evidence type="ECO:0000256" key="2">
    <source>
        <dbReference type="ARBA" id="ARBA00022643"/>
    </source>
</evidence>
<gene>
    <name evidence="6" type="ORF">LTR78_008755</name>
</gene>
<dbReference type="GO" id="GO:0005634">
    <property type="term" value="C:nucleus"/>
    <property type="evidence" value="ECO:0007669"/>
    <property type="project" value="TreeGrafter"/>
</dbReference>
<dbReference type="Gene3D" id="3.30.450.20">
    <property type="entry name" value="PAS domain"/>
    <property type="match status" value="1"/>
</dbReference>
<proteinExistence type="predicted"/>
<evidence type="ECO:0000259" key="5">
    <source>
        <dbReference type="PROSITE" id="PS50132"/>
    </source>
</evidence>
<keyword evidence="3" id="KW-0157">Chromophore</keyword>
<reference evidence="6" key="1">
    <citation type="submission" date="2023-07" db="EMBL/GenBank/DDBJ databases">
        <title>Black Yeasts Isolated from many extreme environments.</title>
        <authorList>
            <person name="Coleine C."/>
            <person name="Stajich J.E."/>
            <person name="Selbmann L."/>
        </authorList>
    </citation>
    <scope>NUCLEOTIDE SEQUENCE</scope>
    <source>
        <strain evidence="6">CCFEE 5485</strain>
    </source>
</reference>
<dbReference type="Gene3D" id="1.10.167.10">
    <property type="entry name" value="Regulator of G-protein Signalling 4, domain 2"/>
    <property type="match status" value="1"/>
</dbReference>
<dbReference type="InterPro" id="IPR016137">
    <property type="entry name" value="RGS"/>
</dbReference>
<dbReference type="PRINTS" id="PR01301">
    <property type="entry name" value="RGSPROTEIN"/>
</dbReference>
<feature type="compositionally biased region" description="Basic and acidic residues" evidence="4">
    <location>
        <begin position="1"/>
        <end position="12"/>
    </location>
</feature>
<keyword evidence="1" id="KW-0285">Flavoprotein</keyword>